<dbReference type="SUPFAM" id="SSF52540">
    <property type="entry name" value="P-loop containing nucleoside triphosphate hydrolases"/>
    <property type="match status" value="1"/>
</dbReference>
<keyword evidence="1" id="KW-0808">Transferase</keyword>
<reference evidence="3 4" key="1">
    <citation type="submission" date="2017-05" db="EMBL/GenBank/DDBJ databases">
        <authorList>
            <person name="Varghese N."/>
            <person name="Submissions S."/>
        </authorList>
    </citation>
    <scope>NUCLEOTIDE SEQUENCE [LARGE SCALE GENOMIC DNA]</scope>
    <source>
        <strain evidence="3 4">DSM 15949</strain>
    </source>
</reference>
<dbReference type="InterPro" id="IPR026634">
    <property type="entry name" value="TPST-like"/>
</dbReference>
<accession>A0ABY1N6P9</accession>
<evidence type="ECO:0000256" key="2">
    <source>
        <dbReference type="PROSITE-ProRule" id="PRU00339"/>
    </source>
</evidence>
<evidence type="ECO:0000313" key="4">
    <source>
        <dbReference type="Proteomes" id="UP001157914"/>
    </source>
</evidence>
<dbReference type="PANTHER" id="PTHR12788:SF10">
    <property type="entry name" value="PROTEIN-TYROSINE SULFOTRANSFERASE"/>
    <property type="match status" value="1"/>
</dbReference>
<dbReference type="Pfam" id="PF13469">
    <property type="entry name" value="Sulfotransfer_3"/>
    <property type="match status" value="1"/>
</dbReference>
<comment type="caution">
    <text evidence="3">The sequence shown here is derived from an EMBL/GenBank/DDBJ whole genome shotgun (WGS) entry which is preliminary data.</text>
</comment>
<keyword evidence="2" id="KW-0802">TPR repeat</keyword>
<dbReference type="PROSITE" id="PS50005">
    <property type="entry name" value="TPR"/>
    <property type="match status" value="2"/>
</dbReference>
<dbReference type="Gene3D" id="1.25.40.10">
    <property type="entry name" value="Tetratricopeptide repeat domain"/>
    <property type="match status" value="1"/>
</dbReference>
<evidence type="ECO:0000313" key="3">
    <source>
        <dbReference type="EMBL" id="SMP00926.1"/>
    </source>
</evidence>
<feature type="repeat" description="TPR" evidence="2">
    <location>
        <begin position="73"/>
        <end position="106"/>
    </location>
</feature>
<dbReference type="InterPro" id="IPR019734">
    <property type="entry name" value="TPR_rpt"/>
</dbReference>
<sequence>MNSKVDRLVQEAMALQQAGRIEPALGIFQEVFTLDPKHPQANFSLGIAAYQTGNIGLAINHLQTAARKAGKQPMVHQLLGLALMNAGDLPNAQAALRKASSLAPKNADIHGQLGDLYRIKRQPVMARQSYENALRIDPENGYALHGMGQLEITIGNVDAAMDWLQKAISAGKELPAVYNTLTLAKKYKERPEELDQIEALIADGTGRAAPDQAGLHWAAGKIYSDLGDVPKSDIHYQKARSLSYQPFDLGAHKERIDFMKSVFNEDFFRERAEFANDTARPLLIFGMPRSGTTLVEQIVSSHSRVSSGGELSYFRHLQDELGLKARPSAALETRLRGLGPKEYRTFARQYLAILDGIDRRSAHVTDKMPHNFEMLWLIGVLFPKATLVHCERTPADTCVSLLTHSLSPAHNYTVTPDILGHYYRIYADLMEHWQKVLPGKIYQLNYEKLVEDQEAESKALIGHIGLEWEPGCLDFHKNETPVTTFSNVQVRSPIFRSSIGRWKKHRDTLKPLFESLGPLAPKT</sequence>
<dbReference type="RefSeq" id="WP_155189483.1">
    <property type="nucleotide sequence ID" value="NZ_BAAAEA010000001.1"/>
</dbReference>
<dbReference type="SUPFAM" id="SSF48452">
    <property type="entry name" value="TPR-like"/>
    <property type="match status" value="1"/>
</dbReference>
<proteinExistence type="predicted"/>
<dbReference type="SMART" id="SM00028">
    <property type="entry name" value="TPR"/>
    <property type="match status" value="6"/>
</dbReference>
<protein>
    <submittedName>
        <fullName evidence="3">Flp pilus assembly protein TadD, contains TPR repeats</fullName>
    </submittedName>
</protein>
<keyword evidence="4" id="KW-1185">Reference proteome</keyword>
<feature type="repeat" description="TPR" evidence="2">
    <location>
        <begin position="107"/>
        <end position="140"/>
    </location>
</feature>
<dbReference type="InterPro" id="IPR027417">
    <property type="entry name" value="P-loop_NTPase"/>
</dbReference>
<name>A0ABY1N6P9_9HYPH</name>
<gene>
    <name evidence="3" type="ORF">SAMN06265374_0285</name>
</gene>
<dbReference type="Proteomes" id="UP001157914">
    <property type="component" value="Unassembled WGS sequence"/>
</dbReference>
<dbReference type="InterPro" id="IPR011990">
    <property type="entry name" value="TPR-like_helical_dom_sf"/>
</dbReference>
<dbReference type="Pfam" id="PF13432">
    <property type="entry name" value="TPR_16"/>
    <property type="match status" value="1"/>
</dbReference>
<dbReference type="Gene3D" id="3.40.50.300">
    <property type="entry name" value="P-loop containing nucleotide triphosphate hydrolases"/>
    <property type="match status" value="1"/>
</dbReference>
<dbReference type="PANTHER" id="PTHR12788">
    <property type="entry name" value="PROTEIN-TYROSINE SULFOTRANSFERASE 2"/>
    <property type="match status" value="1"/>
</dbReference>
<evidence type="ECO:0000256" key="1">
    <source>
        <dbReference type="ARBA" id="ARBA00022679"/>
    </source>
</evidence>
<organism evidence="3 4">
    <name type="scientific">Roseibium denhamense</name>
    <dbReference type="NCBI Taxonomy" id="76305"/>
    <lineage>
        <taxon>Bacteria</taxon>
        <taxon>Pseudomonadati</taxon>
        <taxon>Pseudomonadota</taxon>
        <taxon>Alphaproteobacteria</taxon>
        <taxon>Hyphomicrobiales</taxon>
        <taxon>Stappiaceae</taxon>
        <taxon>Roseibium</taxon>
    </lineage>
</organism>
<dbReference type="EMBL" id="FXTT01000001">
    <property type="protein sequence ID" value="SMP00926.1"/>
    <property type="molecule type" value="Genomic_DNA"/>
</dbReference>
<dbReference type="Pfam" id="PF14559">
    <property type="entry name" value="TPR_19"/>
    <property type="match status" value="1"/>
</dbReference>